<dbReference type="SUPFAM" id="SSF52075">
    <property type="entry name" value="Outer arm dynein light chain 1"/>
    <property type="match status" value="1"/>
</dbReference>
<gene>
    <name evidence="3" type="ORF">SARC_14406</name>
</gene>
<dbReference type="eggNOG" id="KOG0619">
    <property type="taxonomic scope" value="Eukaryota"/>
</dbReference>
<dbReference type="OrthoDB" id="676979at2759"/>
<dbReference type="EMBL" id="KQ246185">
    <property type="protein sequence ID" value="KNC73030.1"/>
    <property type="molecule type" value="Genomic_DNA"/>
</dbReference>
<dbReference type="SMART" id="SM00368">
    <property type="entry name" value="LRR_RI"/>
    <property type="match status" value="3"/>
</dbReference>
<dbReference type="InterPro" id="IPR001611">
    <property type="entry name" value="Leu-rich_rpt"/>
</dbReference>
<protein>
    <submittedName>
        <fullName evidence="3">Uncharacterized protein</fullName>
    </submittedName>
</protein>
<dbReference type="PROSITE" id="PS51450">
    <property type="entry name" value="LRR"/>
    <property type="match status" value="1"/>
</dbReference>
<accession>A0A0L0F8I8</accession>
<feature type="non-terminal residue" evidence="3">
    <location>
        <position position="1"/>
    </location>
</feature>
<dbReference type="Gene3D" id="3.80.10.10">
    <property type="entry name" value="Ribonuclease Inhibitor"/>
    <property type="match status" value="1"/>
</dbReference>
<sequence length="181" mass="19468">ATAQVDGTFELGICECHSPSGAFCTKLILSNLSISGFQNSSFIALPDLEELDLSHNTLGQIDLALLPANLKHLNLSAVGIAELSFGDSTLRSSSELEVVDVSYNALADVDVGLVPHSLLSLNASHNRISMIWPGAMRLVQLNPFVALERMNLSSNALTTVDLSVFPQSIRWLDISNNSMTE</sequence>
<dbReference type="Pfam" id="PF13516">
    <property type="entry name" value="LRR_6"/>
    <property type="match status" value="1"/>
</dbReference>
<name>A0A0L0F8I8_9EUKA</name>
<dbReference type="GeneID" id="25914910"/>
<dbReference type="PANTHER" id="PTHR45712">
    <property type="entry name" value="AGAP008170-PA"/>
    <property type="match status" value="1"/>
</dbReference>
<proteinExistence type="predicted"/>
<keyword evidence="4" id="KW-1185">Reference proteome</keyword>
<dbReference type="PANTHER" id="PTHR45712:SF22">
    <property type="entry name" value="INSULIN-LIKE GROWTH FACTOR-BINDING PROTEIN COMPLEX ACID LABILE SUBUNIT"/>
    <property type="match status" value="1"/>
</dbReference>
<dbReference type="InterPro" id="IPR050333">
    <property type="entry name" value="SLRP"/>
</dbReference>
<dbReference type="AlphaFoldDB" id="A0A0L0F8I8"/>
<dbReference type="RefSeq" id="XP_014146932.1">
    <property type="nucleotide sequence ID" value="XM_014291457.1"/>
</dbReference>
<keyword evidence="2" id="KW-0677">Repeat</keyword>
<organism evidence="3 4">
    <name type="scientific">Sphaeroforma arctica JP610</name>
    <dbReference type="NCBI Taxonomy" id="667725"/>
    <lineage>
        <taxon>Eukaryota</taxon>
        <taxon>Ichthyosporea</taxon>
        <taxon>Ichthyophonida</taxon>
        <taxon>Sphaeroforma</taxon>
    </lineage>
</organism>
<keyword evidence="1" id="KW-0433">Leucine-rich repeat</keyword>
<evidence type="ECO:0000256" key="1">
    <source>
        <dbReference type="ARBA" id="ARBA00022614"/>
    </source>
</evidence>
<feature type="non-terminal residue" evidence="3">
    <location>
        <position position="181"/>
    </location>
</feature>
<dbReference type="InterPro" id="IPR032675">
    <property type="entry name" value="LRR_dom_sf"/>
</dbReference>
<reference evidence="3 4" key="1">
    <citation type="submission" date="2011-02" db="EMBL/GenBank/DDBJ databases">
        <title>The Genome Sequence of Sphaeroforma arctica JP610.</title>
        <authorList>
            <consortium name="The Broad Institute Genome Sequencing Platform"/>
            <person name="Russ C."/>
            <person name="Cuomo C."/>
            <person name="Young S.K."/>
            <person name="Zeng Q."/>
            <person name="Gargeya S."/>
            <person name="Alvarado L."/>
            <person name="Berlin A."/>
            <person name="Chapman S.B."/>
            <person name="Chen Z."/>
            <person name="Freedman E."/>
            <person name="Gellesch M."/>
            <person name="Goldberg J."/>
            <person name="Griggs A."/>
            <person name="Gujja S."/>
            <person name="Heilman E."/>
            <person name="Heiman D."/>
            <person name="Howarth C."/>
            <person name="Mehta T."/>
            <person name="Neiman D."/>
            <person name="Pearson M."/>
            <person name="Roberts A."/>
            <person name="Saif S."/>
            <person name="Shea T."/>
            <person name="Shenoy N."/>
            <person name="Sisk P."/>
            <person name="Stolte C."/>
            <person name="Sykes S."/>
            <person name="White J."/>
            <person name="Yandava C."/>
            <person name="Burger G."/>
            <person name="Gray M.W."/>
            <person name="Holland P.W.H."/>
            <person name="King N."/>
            <person name="Lang F.B.F."/>
            <person name="Roger A.J."/>
            <person name="Ruiz-Trillo I."/>
            <person name="Haas B."/>
            <person name="Nusbaum C."/>
            <person name="Birren B."/>
        </authorList>
    </citation>
    <scope>NUCLEOTIDE SEQUENCE [LARGE SCALE GENOMIC DNA]</scope>
    <source>
        <strain evidence="3 4">JP610</strain>
    </source>
</reference>
<evidence type="ECO:0000313" key="3">
    <source>
        <dbReference type="EMBL" id="KNC73030.1"/>
    </source>
</evidence>
<dbReference type="STRING" id="667725.A0A0L0F8I8"/>
<evidence type="ECO:0000256" key="2">
    <source>
        <dbReference type="ARBA" id="ARBA00022737"/>
    </source>
</evidence>
<dbReference type="Proteomes" id="UP000054560">
    <property type="component" value="Unassembled WGS sequence"/>
</dbReference>
<evidence type="ECO:0000313" key="4">
    <source>
        <dbReference type="Proteomes" id="UP000054560"/>
    </source>
</evidence>